<proteinExistence type="predicted"/>
<evidence type="ECO:0000259" key="5">
    <source>
        <dbReference type="PROSITE" id="PS50923"/>
    </source>
</evidence>
<dbReference type="Gene3D" id="2.10.70.10">
    <property type="entry name" value="Complement Module, domain 1"/>
    <property type="match status" value="1"/>
</dbReference>
<evidence type="ECO:0000313" key="7">
    <source>
        <dbReference type="Proteomes" id="UP000007875"/>
    </source>
</evidence>
<feature type="disulfide bond" evidence="4">
    <location>
        <begin position="52"/>
        <end position="79"/>
    </location>
</feature>
<reference evidence="6" key="3">
    <citation type="submission" date="2025-09" db="UniProtKB">
        <authorList>
            <consortium name="Ensembl"/>
        </authorList>
    </citation>
    <scope>IDENTIFICATION</scope>
</reference>
<keyword evidence="7" id="KW-1185">Reference proteome</keyword>
<dbReference type="SMART" id="SM00032">
    <property type="entry name" value="CCP"/>
    <property type="match status" value="1"/>
</dbReference>
<dbReference type="InterPro" id="IPR000436">
    <property type="entry name" value="Sushi_SCR_CCP_dom"/>
</dbReference>
<dbReference type="Pfam" id="PF00084">
    <property type="entry name" value="Sushi"/>
    <property type="match status" value="1"/>
</dbReference>
<dbReference type="InterPro" id="IPR051277">
    <property type="entry name" value="SEZ6_CSMD_C4BPB_Regulators"/>
</dbReference>
<comment type="caution">
    <text evidence="4">Lacks conserved residue(s) required for the propagation of feature annotation.</text>
</comment>
<sequence>MNKMADKAEREMDGPPVSCTSLVAPANGHMLGVRTDINGATVPVNNEVYFVCHDGFHLLGSEVRTCLGNDTWSGTDVMCI</sequence>
<keyword evidence="3 4" id="KW-1015">Disulfide bond</keyword>
<evidence type="ECO:0000313" key="6">
    <source>
        <dbReference type="Ensembl" id="ENSCSAVP00000000062.1"/>
    </source>
</evidence>
<accession>H2Y414</accession>
<dbReference type="SUPFAM" id="SSF57535">
    <property type="entry name" value="Complement control module/SCR domain"/>
    <property type="match status" value="1"/>
</dbReference>
<dbReference type="Ensembl" id="ENSCSAVT00000000063.1">
    <property type="protein sequence ID" value="ENSCSAVP00000000062.1"/>
    <property type="gene ID" value="ENSCSAVG00000000029.1"/>
</dbReference>
<dbReference type="PANTHER" id="PTHR45656:SF4">
    <property type="entry name" value="PROTEIN CBR-CLEC-78"/>
    <property type="match status" value="1"/>
</dbReference>
<evidence type="ECO:0000256" key="4">
    <source>
        <dbReference type="PROSITE-ProRule" id="PRU00302"/>
    </source>
</evidence>
<dbReference type="CDD" id="cd00033">
    <property type="entry name" value="CCP"/>
    <property type="match status" value="1"/>
</dbReference>
<dbReference type="GeneTree" id="ENSGT00940000165483"/>
<keyword evidence="1" id="KW-0732">Signal</keyword>
<reference evidence="7" key="1">
    <citation type="submission" date="2003-08" db="EMBL/GenBank/DDBJ databases">
        <authorList>
            <person name="Birren B."/>
            <person name="Nusbaum C."/>
            <person name="Abebe A."/>
            <person name="Abouelleil A."/>
            <person name="Adekoya E."/>
            <person name="Ait-zahra M."/>
            <person name="Allen N."/>
            <person name="Allen T."/>
            <person name="An P."/>
            <person name="Anderson M."/>
            <person name="Anderson S."/>
            <person name="Arachchi H."/>
            <person name="Armbruster J."/>
            <person name="Bachantsang P."/>
            <person name="Baldwin J."/>
            <person name="Barry A."/>
            <person name="Bayul T."/>
            <person name="Blitshsteyn B."/>
            <person name="Bloom T."/>
            <person name="Blye J."/>
            <person name="Boguslavskiy L."/>
            <person name="Borowsky M."/>
            <person name="Boukhgalter B."/>
            <person name="Brunache A."/>
            <person name="Butler J."/>
            <person name="Calixte N."/>
            <person name="Calvo S."/>
            <person name="Camarata J."/>
            <person name="Campo K."/>
            <person name="Chang J."/>
            <person name="Cheshatsang Y."/>
            <person name="Citroen M."/>
            <person name="Collymore A."/>
            <person name="Considine T."/>
            <person name="Cook A."/>
            <person name="Cooke P."/>
            <person name="Corum B."/>
            <person name="Cuomo C."/>
            <person name="David R."/>
            <person name="Dawoe T."/>
            <person name="Degray S."/>
            <person name="Dodge S."/>
            <person name="Dooley K."/>
            <person name="Dorje P."/>
            <person name="Dorjee K."/>
            <person name="Dorris L."/>
            <person name="Duffey N."/>
            <person name="Dupes A."/>
            <person name="Elkins T."/>
            <person name="Engels R."/>
            <person name="Erickson J."/>
            <person name="Farina A."/>
            <person name="Faro S."/>
            <person name="Ferreira P."/>
            <person name="Fischer H."/>
            <person name="Fitzgerald M."/>
            <person name="Foley K."/>
            <person name="Gage D."/>
            <person name="Galagan J."/>
            <person name="Gearin G."/>
            <person name="Gnerre S."/>
            <person name="Gnirke A."/>
            <person name="Goyette A."/>
            <person name="Graham J."/>
            <person name="Grandbois E."/>
            <person name="Gyaltsen K."/>
            <person name="Hafez N."/>
            <person name="Hagopian D."/>
            <person name="Hagos B."/>
            <person name="Hall J."/>
            <person name="Hatcher B."/>
            <person name="Heller A."/>
            <person name="Higgins H."/>
            <person name="Honan T."/>
            <person name="Horn A."/>
            <person name="Houde N."/>
            <person name="Hughes L."/>
            <person name="Hulme W."/>
            <person name="Husby E."/>
            <person name="Iliev I."/>
            <person name="Jaffe D."/>
            <person name="Jones C."/>
            <person name="Kamal M."/>
            <person name="Kamat A."/>
            <person name="Kamvysselis M."/>
            <person name="Karlsson E."/>
            <person name="Kells C."/>
            <person name="Kieu A."/>
            <person name="Kisner P."/>
            <person name="Kodira C."/>
            <person name="Kulbokas E."/>
            <person name="Labutti K."/>
            <person name="Lama D."/>
            <person name="Landers T."/>
            <person name="Leger J."/>
            <person name="Levine S."/>
            <person name="Lewis D."/>
            <person name="Lewis T."/>
            <person name="Lindblad-toh K."/>
            <person name="Liu X."/>
            <person name="Lokyitsang T."/>
            <person name="Lokyitsang Y."/>
            <person name="Lucien O."/>
            <person name="Lui A."/>
            <person name="Ma L.J."/>
            <person name="Mabbitt R."/>
            <person name="Macdonald J."/>
            <person name="Maclean C."/>
            <person name="Major J."/>
            <person name="Manning J."/>
            <person name="Marabella R."/>
            <person name="Maru K."/>
            <person name="Matthews C."/>
            <person name="Mauceli E."/>
            <person name="Mccarthy M."/>
            <person name="Mcdonough S."/>
            <person name="Mcghee T."/>
            <person name="Meldrim J."/>
            <person name="Meneus L."/>
            <person name="Mesirov J."/>
            <person name="Mihalev A."/>
            <person name="Mihova T."/>
            <person name="Mikkelsen T."/>
            <person name="Mlenga V."/>
            <person name="Moru K."/>
            <person name="Mozes J."/>
            <person name="Mulrain L."/>
            <person name="Munson G."/>
            <person name="Naylor J."/>
            <person name="Newes C."/>
            <person name="Nguyen C."/>
            <person name="Nguyen N."/>
            <person name="Nguyen T."/>
            <person name="Nicol R."/>
            <person name="Nielsen C."/>
            <person name="Nizzari M."/>
            <person name="Norbu C."/>
            <person name="Norbu N."/>
            <person name="O'donnell P."/>
            <person name="Okoawo O."/>
            <person name="O'leary S."/>
            <person name="Omotosho B."/>
            <person name="O'neill K."/>
            <person name="Osman S."/>
            <person name="Parker S."/>
            <person name="Perrin D."/>
            <person name="Phunkhang P."/>
            <person name="Piqani B."/>
            <person name="Purcell S."/>
            <person name="Rachupka T."/>
            <person name="Ramasamy U."/>
            <person name="Rameau R."/>
            <person name="Ray V."/>
            <person name="Raymond C."/>
            <person name="Retta R."/>
            <person name="Richardson S."/>
            <person name="Rise C."/>
            <person name="Rodriguez J."/>
            <person name="Rogers J."/>
            <person name="Rogov P."/>
            <person name="Rutman M."/>
            <person name="Schupbach R."/>
            <person name="Seaman C."/>
            <person name="Settipalli S."/>
            <person name="Sharpe T."/>
            <person name="Sheridan J."/>
            <person name="Sherpa N."/>
            <person name="Shi J."/>
            <person name="Smirnov S."/>
            <person name="Smith C."/>
            <person name="Sougnez C."/>
            <person name="Spencer B."/>
            <person name="Stalker J."/>
            <person name="Stange-thomann N."/>
            <person name="Stavropoulos S."/>
            <person name="Stetson K."/>
            <person name="Stone C."/>
            <person name="Stone S."/>
            <person name="Stubbs M."/>
            <person name="Talamas J."/>
            <person name="Tchuinga P."/>
            <person name="Tenzing P."/>
            <person name="Tesfaye S."/>
            <person name="Theodore J."/>
            <person name="Thoulutsang Y."/>
            <person name="Topham K."/>
            <person name="Towey S."/>
            <person name="Tsamla T."/>
            <person name="Tsomo N."/>
            <person name="Vallee D."/>
            <person name="Vassiliev H."/>
            <person name="Venkataraman V."/>
            <person name="Vinson J."/>
            <person name="Vo A."/>
            <person name="Wade C."/>
            <person name="Wang S."/>
            <person name="Wangchuk T."/>
            <person name="Wangdi T."/>
            <person name="Whittaker C."/>
            <person name="Wilkinson J."/>
            <person name="Wu Y."/>
            <person name="Wyman D."/>
            <person name="Yadav S."/>
            <person name="Yang S."/>
            <person name="Yang X."/>
            <person name="Yeager S."/>
            <person name="Yee E."/>
            <person name="Young G."/>
            <person name="Zainoun J."/>
            <person name="Zembeck L."/>
            <person name="Zimmer A."/>
            <person name="Zody M."/>
            <person name="Lander E."/>
        </authorList>
    </citation>
    <scope>NUCLEOTIDE SEQUENCE [LARGE SCALE GENOMIC DNA]</scope>
</reference>
<name>H2Y414_CIOSA</name>
<dbReference type="PANTHER" id="PTHR45656">
    <property type="entry name" value="PROTEIN CBR-CLEC-78"/>
    <property type="match status" value="1"/>
</dbReference>
<feature type="domain" description="Sushi" evidence="5">
    <location>
        <begin position="17"/>
        <end position="80"/>
    </location>
</feature>
<protein>
    <recommendedName>
        <fullName evidence="5">Sushi domain-containing protein</fullName>
    </recommendedName>
</protein>
<dbReference type="Proteomes" id="UP000007875">
    <property type="component" value="Unassembled WGS sequence"/>
</dbReference>
<organism evidence="6 7">
    <name type="scientific">Ciona savignyi</name>
    <name type="common">Pacific transparent sea squirt</name>
    <dbReference type="NCBI Taxonomy" id="51511"/>
    <lineage>
        <taxon>Eukaryota</taxon>
        <taxon>Metazoa</taxon>
        <taxon>Chordata</taxon>
        <taxon>Tunicata</taxon>
        <taxon>Ascidiacea</taxon>
        <taxon>Phlebobranchia</taxon>
        <taxon>Cionidae</taxon>
        <taxon>Ciona</taxon>
    </lineage>
</organism>
<dbReference type="AlphaFoldDB" id="H2Y414"/>
<dbReference type="PROSITE" id="PS50923">
    <property type="entry name" value="SUSHI"/>
    <property type="match status" value="1"/>
</dbReference>
<keyword evidence="4" id="KW-0768">Sushi</keyword>
<evidence type="ECO:0000256" key="2">
    <source>
        <dbReference type="ARBA" id="ARBA00022737"/>
    </source>
</evidence>
<evidence type="ECO:0000256" key="1">
    <source>
        <dbReference type="ARBA" id="ARBA00022729"/>
    </source>
</evidence>
<dbReference type="HOGENOM" id="CLU_2596163_0_0_1"/>
<reference evidence="6" key="2">
    <citation type="submission" date="2025-08" db="UniProtKB">
        <authorList>
            <consortium name="Ensembl"/>
        </authorList>
    </citation>
    <scope>IDENTIFICATION</scope>
</reference>
<evidence type="ECO:0000256" key="3">
    <source>
        <dbReference type="ARBA" id="ARBA00023157"/>
    </source>
</evidence>
<keyword evidence="2" id="KW-0677">Repeat</keyword>
<dbReference type="InterPro" id="IPR035976">
    <property type="entry name" value="Sushi/SCR/CCP_sf"/>
</dbReference>